<dbReference type="InterPro" id="IPR018060">
    <property type="entry name" value="HTH_AraC"/>
</dbReference>
<dbReference type="SUPFAM" id="SSF46689">
    <property type="entry name" value="Homeodomain-like"/>
    <property type="match status" value="2"/>
</dbReference>
<keyword evidence="6" id="KW-1185">Reference proteome</keyword>
<dbReference type="InterPro" id="IPR050204">
    <property type="entry name" value="AraC_XylS_family_regulators"/>
</dbReference>
<dbReference type="EMBL" id="JBKBDD010000009">
    <property type="protein sequence ID" value="MFN6546314.1"/>
    <property type="molecule type" value="Genomic_DNA"/>
</dbReference>
<dbReference type="Proteomes" id="UP001635816">
    <property type="component" value="Unassembled WGS sequence"/>
</dbReference>
<feature type="domain" description="HTH araC/xylS-type" evidence="4">
    <location>
        <begin position="164"/>
        <end position="262"/>
    </location>
</feature>
<dbReference type="InterPro" id="IPR009057">
    <property type="entry name" value="Homeodomain-like_sf"/>
</dbReference>
<dbReference type="InterPro" id="IPR020449">
    <property type="entry name" value="Tscrpt_reg_AraC-type_HTH"/>
</dbReference>
<proteinExistence type="predicted"/>
<evidence type="ECO:0000313" key="5">
    <source>
        <dbReference type="EMBL" id="MFN6546314.1"/>
    </source>
</evidence>
<accession>A0ABW9LE87</accession>
<dbReference type="PROSITE" id="PS01124">
    <property type="entry name" value="HTH_ARAC_FAMILY_2"/>
    <property type="match status" value="1"/>
</dbReference>
<keyword evidence="1" id="KW-0805">Transcription regulation</keyword>
<dbReference type="SMART" id="SM00342">
    <property type="entry name" value="HTH_ARAC"/>
    <property type="match status" value="1"/>
</dbReference>
<evidence type="ECO:0000313" key="6">
    <source>
        <dbReference type="Proteomes" id="UP001635816"/>
    </source>
</evidence>
<keyword evidence="2" id="KW-0238">DNA-binding</keyword>
<gene>
    <name evidence="5" type="ORF">ACK4CT_24265</name>
</gene>
<evidence type="ECO:0000256" key="1">
    <source>
        <dbReference type="ARBA" id="ARBA00023015"/>
    </source>
</evidence>
<evidence type="ECO:0000256" key="2">
    <source>
        <dbReference type="ARBA" id="ARBA00023125"/>
    </source>
</evidence>
<evidence type="ECO:0000259" key="4">
    <source>
        <dbReference type="PROSITE" id="PS01124"/>
    </source>
</evidence>
<dbReference type="Gene3D" id="1.10.10.60">
    <property type="entry name" value="Homeodomain-like"/>
    <property type="match status" value="2"/>
</dbReference>
<dbReference type="PRINTS" id="PR00032">
    <property type="entry name" value="HTHARAC"/>
</dbReference>
<dbReference type="InterPro" id="IPR018062">
    <property type="entry name" value="HTH_AraC-typ_CS"/>
</dbReference>
<dbReference type="PANTHER" id="PTHR46796:SF6">
    <property type="entry name" value="ARAC SUBFAMILY"/>
    <property type="match status" value="1"/>
</dbReference>
<protein>
    <submittedName>
        <fullName evidence="5">Helix-turn-helix transcriptional regulator</fullName>
    </submittedName>
</protein>
<reference evidence="5 6" key="1">
    <citation type="submission" date="2024-12" db="EMBL/GenBank/DDBJ databases">
        <title>The coexistence of Mycolicibacterium septicum and Mycolicibacterium nivoides in clinical samples.</title>
        <authorList>
            <person name="Wang C."/>
            <person name="Feng Y."/>
            <person name="Zong Z."/>
        </authorList>
    </citation>
    <scope>NUCLEOTIDE SEQUENCE [LARGE SCALE GENOMIC DNA]</scope>
    <source>
        <strain evidence="5 6">120309</strain>
    </source>
</reference>
<dbReference type="RefSeq" id="WP_241177975.1">
    <property type="nucleotide sequence ID" value="NZ_CP034072.1"/>
</dbReference>
<dbReference type="PANTHER" id="PTHR46796">
    <property type="entry name" value="HTH-TYPE TRANSCRIPTIONAL ACTIVATOR RHAS-RELATED"/>
    <property type="match status" value="1"/>
</dbReference>
<evidence type="ECO:0000256" key="3">
    <source>
        <dbReference type="ARBA" id="ARBA00023163"/>
    </source>
</evidence>
<dbReference type="Pfam" id="PF12833">
    <property type="entry name" value="HTH_18"/>
    <property type="match status" value="1"/>
</dbReference>
<organism evidence="5 6">
    <name type="scientific">Mycolicibacterium nivoides</name>
    <dbReference type="NCBI Taxonomy" id="2487344"/>
    <lineage>
        <taxon>Bacteria</taxon>
        <taxon>Bacillati</taxon>
        <taxon>Actinomycetota</taxon>
        <taxon>Actinomycetes</taxon>
        <taxon>Mycobacteriales</taxon>
        <taxon>Mycobacteriaceae</taxon>
        <taxon>Mycolicibacterium</taxon>
    </lineage>
</organism>
<sequence length="265" mass="28877">MSIDVEFVDLPLRGGSADAGFLAPHHTIIVYRGGGVLAKEYELEKGQSLLVEKPKLGNAWVLPAEHRAAVLCRGATIAQYCQLTVPTAALGSQPLRPSVRRDPLLHQLIERMNSVAGRNDVLARMMQETLTETVRLHLTDQYGPPILERRSVAAPRSLDQATQTLLEEYLNDSLDSRISLAAMAELAGMPAAVFTRAFAAAFHTTPHQYLLNLRIARAQSLLASAALTMSEIAFAVGFSTPGHFSTTFKDRVGITPSQYRQQSAS</sequence>
<keyword evidence="3" id="KW-0804">Transcription</keyword>
<name>A0ABW9LE87_9MYCO</name>
<dbReference type="PROSITE" id="PS00041">
    <property type="entry name" value="HTH_ARAC_FAMILY_1"/>
    <property type="match status" value="1"/>
</dbReference>
<comment type="caution">
    <text evidence="5">The sequence shown here is derived from an EMBL/GenBank/DDBJ whole genome shotgun (WGS) entry which is preliminary data.</text>
</comment>
<dbReference type="GeneID" id="300556744"/>